<comment type="caution">
    <text evidence="1">The sequence shown here is derived from an EMBL/GenBank/DDBJ whole genome shotgun (WGS) entry which is preliminary data.</text>
</comment>
<keyword evidence="3" id="KW-1185">Reference proteome</keyword>
<sequence length="143" mass="17570">MYDRLFHHTRRVTRYYVTRERDRVLTISHEPLFFYKQDRKVFFQDREAAYAKIAATLSKHKHIETIKTESVWLNYAREGWTVTTHKNTRWHRLVSVYFYWMNVNNWGSCERSKSWWAIGNQTLQVATMTREAFIERFRRKEVG</sequence>
<dbReference type="AlphaFoldDB" id="A0A2U3D5L9"/>
<proteinExistence type="predicted"/>
<organism evidence="1 3">
    <name type="scientific">Sulfoacidibacillus thermotolerans</name>
    <name type="common">Acidibacillus sulfuroxidans</name>
    <dbReference type="NCBI Taxonomy" id="1765684"/>
    <lineage>
        <taxon>Bacteria</taxon>
        <taxon>Bacillati</taxon>
        <taxon>Bacillota</taxon>
        <taxon>Bacilli</taxon>
        <taxon>Bacillales</taxon>
        <taxon>Alicyclobacillaceae</taxon>
        <taxon>Sulfoacidibacillus</taxon>
    </lineage>
</organism>
<gene>
    <name evidence="2" type="ORF">BM613_12895</name>
    <name evidence="1" type="ORF">BM613_13075</name>
</gene>
<evidence type="ECO:0000313" key="3">
    <source>
        <dbReference type="Proteomes" id="UP000245380"/>
    </source>
</evidence>
<evidence type="ECO:0000313" key="2">
    <source>
        <dbReference type="EMBL" id="PWI56604.1"/>
    </source>
</evidence>
<name>A0A2U3D5L9_SULT2</name>
<dbReference type="Proteomes" id="UP000245380">
    <property type="component" value="Unassembled WGS sequence"/>
</dbReference>
<dbReference type="EMBL" id="MPDK01000034">
    <property type="protein sequence ID" value="PWI56604.1"/>
    <property type="molecule type" value="Genomic_DNA"/>
</dbReference>
<dbReference type="EMBL" id="MPDK01000036">
    <property type="protein sequence ID" value="PWI56575.1"/>
    <property type="molecule type" value="Genomic_DNA"/>
</dbReference>
<reference evidence="1 3" key="1">
    <citation type="submission" date="2016-11" db="EMBL/GenBank/DDBJ databases">
        <title>Comparative genomics of Acidibacillus ferroxidans species.</title>
        <authorList>
            <person name="Oliveira G."/>
            <person name="Nunes G."/>
            <person name="Oliveira R."/>
            <person name="Araujo F."/>
            <person name="Salim A."/>
            <person name="Scholte L."/>
            <person name="Morais D."/>
            <person name="Nancucheo I."/>
            <person name="Johnson D.B."/>
            <person name="Grail B."/>
            <person name="Bittencourt J."/>
            <person name="Valadares R."/>
        </authorList>
    </citation>
    <scope>NUCLEOTIDE SEQUENCE [LARGE SCALE GENOMIC DNA]</scope>
    <source>
        <strain evidence="1 3">Y002</strain>
    </source>
</reference>
<protein>
    <submittedName>
        <fullName evidence="1">Uncharacterized protein</fullName>
    </submittedName>
</protein>
<evidence type="ECO:0000313" key="1">
    <source>
        <dbReference type="EMBL" id="PWI56575.1"/>
    </source>
</evidence>
<accession>A0A2U3D5L9</accession>